<comment type="caution">
    <text evidence="10">The sequence shown here is derived from an EMBL/GenBank/DDBJ whole genome shotgun (WGS) entry which is preliminary data.</text>
</comment>
<evidence type="ECO:0000313" key="11">
    <source>
        <dbReference type="Proteomes" id="UP000478148"/>
    </source>
</evidence>
<dbReference type="EMBL" id="SAIY01000002">
    <property type="protein sequence ID" value="NGM12432.1"/>
    <property type="molecule type" value="Genomic_DNA"/>
</dbReference>
<keyword evidence="4" id="KW-0964">Secreted</keyword>
<dbReference type="PANTHER" id="PTHR40631">
    <property type="entry name" value="ALPHA-L-ARABINOFURANOSIDASE AXHA-2-RELATED"/>
    <property type="match status" value="1"/>
</dbReference>
<dbReference type="CDD" id="cd08987">
    <property type="entry name" value="GH62"/>
    <property type="match status" value="1"/>
</dbReference>
<dbReference type="Pfam" id="PF03664">
    <property type="entry name" value="Glyco_hydro_62"/>
    <property type="match status" value="1"/>
</dbReference>
<evidence type="ECO:0000256" key="3">
    <source>
        <dbReference type="ARBA" id="ARBA00012670"/>
    </source>
</evidence>
<keyword evidence="5" id="KW-0732">Signal</keyword>
<evidence type="ECO:0000256" key="5">
    <source>
        <dbReference type="ARBA" id="ARBA00022729"/>
    </source>
</evidence>
<dbReference type="EC" id="3.2.1.55" evidence="3"/>
<evidence type="ECO:0000256" key="2">
    <source>
        <dbReference type="ARBA" id="ARBA00004613"/>
    </source>
</evidence>
<dbReference type="GO" id="GO:0005576">
    <property type="term" value="C:extracellular region"/>
    <property type="evidence" value="ECO:0007669"/>
    <property type="project" value="UniProtKB-SubCell"/>
</dbReference>
<dbReference type="AlphaFoldDB" id="A0A6M1KY48"/>
<dbReference type="SMART" id="SM00637">
    <property type="entry name" value="CBD_II"/>
    <property type="match status" value="1"/>
</dbReference>
<feature type="compositionally biased region" description="Pro residues" evidence="8">
    <location>
        <begin position="152"/>
        <end position="177"/>
    </location>
</feature>
<dbReference type="InterPro" id="IPR023296">
    <property type="entry name" value="Glyco_hydro_beta-prop_sf"/>
</dbReference>
<dbReference type="InterPro" id="IPR012291">
    <property type="entry name" value="CBM2_carb-bd_dom_sf"/>
</dbReference>
<dbReference type="InterPro" id="IPR001919">
    <property type="entry name" value="CBD2"/>
</dbReference>
<dbReference type="GO" id="GO:0030247">
    <property type="term" value="F:polysaccharide binding"/>
    <property type="evidence" value="ECO:0007669"/>
    <property type="project" value="UniProtKB-UniRule"/>
</dbReference>
<evidence type="ECO:0000256" key="4">
    <source>
        <dbReference type="ARBA" id="ARBA00022525"/>
    </source>
</evidence>
<dbReference type="Pfam" id="PF00553">
    <property type="entry name" value="CBM_2"/>
    <property type="match status" value="1"/>
</dbReference>
<keyword evidence="6 10" id="KW-0378">Hydrolase</keyword>
<protein>
    <recommendedName>
        <fullName evidence="3">non-reducing end alpha-L-arabinofuranosidase</fullName>
        <ecNumber evidence="3">3.2.1.55</ecNumber>
    </recommendedName>
</protein>
<feature type="domain" description="CBM2" evidence="9">
    <location>
        <begin position="37"/>
        <end position="146"/>
    </location>
</feature>
<evidence type="ECO:0000313" key="10">
    <source>
        <dbReference type="EMBL" id="NGM12432.1"/>
    </source>
</evidence>
<feature type="region of interest" description="Disordered" evidence="8">
    <location>
        <begin position="152"/>
        <end position="179"/>
    </location>
</feature>
<dbReference type="RefSeq" id="WP_164446308.1">
    <property type="nucleotide sequence ID" value="NZ_SAIY01000002.1"/>
</dbReference>
<dbReference type="InterPro" id="IPR005193">
    <property type="entry name" value="GH62_arabinosidase"/>
</dbReference>
<evidence type="ECO:0000256" key="6">
    <source>
        <dbReference type="ARBA" id="ARBA00022801"/>
    </source>
</evidence>
<proteinExistence type="predicted"/>
<evidence type="ECO:0000259" key="9">
    <source>
        <dbReference type="PROSITE" id="PS51173"/>
    </source>
</evidence>
<evidence type="ECO:0000256" key="7">
    <source>
        <dbReference type="ARBA" id="ARBA00023295"/>
    </source>
</evidence>
<dbReference type="PROSITE" id="PS51173">
    <property type="entry name" value="CBM2"/>
    <property type="match status" value="1"/>
</dbReference>
<dbReference type="InterPro" id="IPR008965">
    <property type="entry name" value="CBM2/CBM3_carb-bd_dom_sf"/>
</dbReference>
<accession>A0A6M1KY48</accession>
<evidence type="ECO:0000256" key="8">
    <source>
        <dbReference type="SAM" id="MobiDB-lite"/>
    </source>
</evidence>
<name>A0A6M1KY48_9ACTN</name>
<reference evidence="10 11" key="1">
    <citation type="submission" date="2020-02" db="EMBL/GenBank/DDBJ databases">
        <title>Draft Genome Sequence of Verrucosispora sp. Strain CWR15, Isolated from Gulf of Mexico Sponge.</title>
        <authorList>
            <person name="Kennedy S.J."/>
            <person name="Cella E."/>
            <person name="Azarian T."/>
            <person name="Baker B.J."/>
            <person name="Shaw L.N."/>
        </authorList>
    </citation>
    <scope>NUCLEOTIDE SEQUENCE [LARGE SCALE GENOMIC DNA]</scope>
    <source>
        <strain evidence="10 11">CWR15</strain>
    </source>
</reference>
<keyword evidence="7" id="KW-0326">Glycosidase</keyword>
<dbReference type="PANTHER" id="PTHR40631:SF2">
    <property type="entry name" value="ALPHA-L-ARABINOFURANOSIDASE"/>
    <property type="match status" value="1"/>
</dbReference>
<keyword evidence="11" id="KW-1185">Reference proteome</keyword>
<dbReference type="SUPFAM" id="SSF49384">
    <property type="entry name" value="Carbohydrate-binding domain"/>
    <property type="match status" value="1"/>
</dbReference>
<dbReference type="Proteomes" id="UP000478148">
    <property type="component" value="Unassembled WGS sequence"/>
</dbReference>
<gene>
    <name evidence="10" type="ORF">ENC19_07055</name>
</gene>
<dbReference type="Gene3D" id="2.115.10.20">
    <property type="entry name" value="Glycosyl hydrolase domain, family 43"/>
    <property type="match status" value="1"/>
</dbReference>
<comment type="catalytic activity">
    <reaction evidence="1">
        <text>Hydrolysis of terminal non-reducing alpha-L-arabinofuranoside residues in alpha-L-arabinosides.</text>
        <dbReference type="EC" id="3.2.1.55"/>
    </reaction>
</comment>
<comment type="subcellular location">
    <subcellularLocation>
        <location evidence="2">Secreted</location>
    </subcellularLocation>
</comment>
<dbReference type="Gene3D" id="2.60.40.290">
    <property type="match status" value="1"/>
</dbReference>
<evidence type="ECO:0000256" key="1">
    <source>
        <dbReference type="ARBA" id="ARBA00001462"/>
    </source>
</evidence>
<dbReference type="GO" id="GO:0046373">
    <property type="term" value="P:L-arabinose metabolic process"/>
    <property type="evidence" value="ECO:0007669"/>
    <property type="project" value="InterPro"/>
</dbReference>
<dbReference type="GO" id="GO:0046556">
    <property type="term" value="F:alpha-L-arabinofuranosidase activity"/>
    <property type="evidence" value="ECO:0007669"/>
    <property type="project" value="UniProtKB-EC"/>
</dbReference>
<dbReference type="SUPFAM" id="SSF75005">
    <property type="entry name" value="Arabinanase/levansucrase/invertase"/>
    <property type="match status" value="1"/>
</dbReference>
<organism evidence="10 11">
    <name type="scientific">Verrucosispora sioxanthis</name>
    <dbReference type="NCBI Taxonomy" id="2499994"/>
    <lineage>
        <taxon>Bacteria</taxon>
        <taxon>Bacillati</taxon>
        <taxon>Actinomycetota</taxon>
        <taxon>Actinomycetes</taxon>
        <taxon>Micromonosporales</taxon>
        <taxon>Micromonosporaceae</taxon>
        <taxon>Micromonospora</taxon>
    </lineage>
</organism>
<sequence length="498" mass="53131">MRFTHRSSSSPSHLRRGAIATIALVVVATAAVAGAARAGTAAGCRVAYTVTSQWSGGFGANIAITNLGDSISGWTLRFTFTSGQTITHLWNGNVSQSGGNVTITNAPYNGELATDATVTPGFNGTWNGSNPAPASFTLNGTPCTGAVVPTVAPPTTTPPTTTPPTSTPPTTTPPPGGGLPNSFRWSSSGVLIGPKSDASHNIRAVKDPSVVYHNGRWHVIATTTNQSGSYSMVYLNFTDWSQAAAAQHHFLDTTAIGAGYKAAPHVFYFAPQRLWYLVYQVGDNAAYSTNTDISNPRGWTAPRRFYAGGMPQIIRDNIGNGHWVDFWVICDSVKCHLFSSDDNGHLYRSETSLAQFPNGMSNTVIAMRDAARYPLWEAANVYRVSGGNQYLLIVEAIGAAGVRYFRSWTAPAITGPWSALADTQANPFAGVSNTTFAGTAWTKDISHGEMVRAGVDQTMLISPCNIRYLYQGKDPAATDSYNLLPWRLGLLTQTNSTC</sequence>